<keyword evidence="3" id="KW-1185">Reference proteome</keyword>
<organism evidence="2 3">
    <name type="scientific">Cylindrodendrum hubeiense</name>
    <dbReference type="NCBI Taxonomy" id="595255"/>
    <lineage>
        <taxon>Eukaryota</taxon>
        <taxon>Fungi</taxon>
        <taxon>Dikarya</taxon>
        <taxon>Ascomycota</taxon>
        <taxon>Pezizomycotina</taxon>
        <taxon>Sordariomycetes</taxon>
        <taxon>Hypocreomycetidae</taxon>
        <taxon>Hypocreales</taxon>
        <taxon>Nectriaceae</taxon>
        <taxon>Cylindrodendrum</taxon>
    </lineage>
</organism>
<dbReference type="InterPro" id="IPR011042">
    <property type="entry name" value="6-blade_b-propeller_TolB-like"/>
</dbReference>
<dbReference type="SUPFAM" id="SSF63829">
    <property type="entry name" value="Calcium-dependent phosphotriesterase"/>
    <property type="match status" value="1"/>
</dbReference>
<protein>
    <submittedName>
        <fullName evidence="2">Uncharacterized protein</fullName>
    </submittedName>
</protein>
<evidence type="ECO:0000256" key="1">
    <source>
        <dbReference type="SAM" id="SignalP"/>
    </source>
</evidence>
<gene>
    <name evidence="2" type="ORF">G7Z17_g62</name>
</gene>
<dbReference type="InterPro" id="IPR052998">
    <property type="entry name" value="Hetero-Diels-Alderase-like"/>
</dbReference>
<dbReference type="Gene3D" id="2.120.10.30">
    <property type="entry name" value="TolB, C-terminal domain"/>
    <property type="match status" value="1"/>
</dbReference>
<dbReference type="PANTHER" id="PTHR42060:SF1">
    <property type="entry name" value="NHL REPEAT-CONTAINING PROTEIN"/>
    <property type="match status" value="1"/>
</dbReference>
<dbReference type="OrthoDB" id="9977941at2759"/>
<dbReference type="PANTHER" id="PTHR42060">
    <property type="entry name" value="NHL REPEAT-CONTAINING PROTEIN-RELATED"/>
    <property type="match status" value="1"/>
</dbReference>
<dbReference type="Proteomes" id="UP000722485">
    <property type="component" value="Unassembled WGS sequence"/>
</dbReference>
<evidence type="ECO:0000313" key="3">
    <source>
        <dbReference type="Proteomes" id="UP000722485"/>
    </source>
</evidence>
<comment type="caution">
    <text evidence="2">The sequence shown here is derived from an EMBL/GenBank/DDBJ whole genome shotgun (WGS) entry which is preliminary data.</text>
</comment>
<reference evidence="2" key="1">
    <citation type="submission" date="2020-03" db="EMBL/GenBank/DDBJ databases">
        <title>Draft Genome Sequence of Cylindrodendrum hubeiense.</title>
        <authorList>
            <person name="Buettner E."/>
            <person name="Kellner H."/>
        </authorList>
    </citation>
    <scope>NUCLEOTIDE SEQUENCE</scope>
    <source>
        <strain evidence="2">IHI 201604</strain>
    </source>
</reference>
<dbReference type="EMBL" id="JAANBB010000001">
    <property type="protein sequence ID" value="KAF7558283.1"/>
    <property type="molecule type" value="Genomic_DNA"/>
</dbReference>
<name>A0A9P5HMC4_9HYPO</name>
<keyword evidence="1" id="KW-0732">Signal</keyword>
<feature type="signal peptide" evidence="1">
    <location>
        <begin position="1"/>
        <end position="16"/>
    </location>
</feature>
<proteinExistence type="predicted"/>
<feature type="chain" id="PRO_5040294914" evidence="1">
    <location>
        <begin position="17"/>
        <end position="332"/>
    </location>
</feature>
<evidence type="ECO:0000313" key="2">
    <source>
        <dbReference type="EMBL" id="KAF7558283.1"/>
    </source>
</evidence>
<accession>A0A9P5HMC4</accession>
<sequence>MRSIHYLSFLISLTLGSPVARSQSEGILPNHVVTQFPEGTWIENLAVRSNGNLLLTSLLPNASVYEVSNPTHESPAVSRRFTIDSVSSLLGITETTPDVFAIIGGNFSATAGGIKGSYGVWKADFSKKGHVKPELVTHIPEALLLNGATTVPQNQNLVLIADSELGLVWRVDIRTGRYSVAANVTEMGSEGSAVAFSIGINGLHIHDDYLWWTNKYLLSVFKVKFTDQGVIAKGATVETVSELSVTALDDFTFGPGNKDIAWVCTNSGNTVLALKPNGKSIVVAGGTDSDEVAVSTAAKFGRTSQDNRILYVTTGAGVSTSGKVQAIDTSGF</sequence>
<dbReference type="AlphaFoldDB" id="A0A9P5HMC4"/>